<name>A0A9P6L3I8_9AGAM</name>
<gene>
    <name evidence="2" type="ORF">BJ322DRAFT_257023</name>
</gene>
<accession>A0A9P6L3I8</accession>
<dbReference type="SUPFAM" id="SSF51905">
    <property type="entry name" value="FAD/NAD(P)-binding domain"/>
    <property type="match status" value="1"/>
</dbReference>
<feature type="domain" description="FAD dependent oxidoreductase" evidence="1">
    <location>
        <begin position="6"/>
        <end position="421"/>
    </location>
</feature>
<dbReference type="EMBL" id="WIUZ02000014">
    <property type="protein sequence ID" value="KAF9781177.1"/>
    <property type="molecule type" value="Genomic_DNA"/>
</dbReference>
<evidence type="ECO:0000313" key="3">
    <source>
        <dbReference type="Proteomes" id="UP000736335"/>
    </source>
</evidence>
<dbReference type="GO" id="GO:0005829">
    <property type="term" value="C:cytosol"/>
    <property type="evidence" value="ECO:0007669"/>
    <property type="project" value="GOC"/>
</dbReference>
<dbReference type="PANTHER" id="PTHR13847">
    <property type="entry name" value="SARCOSINE DEHYDROGENASE-RELATED"/>
    <property type="match status" value="1"/>
</dbReference>
<dbReference type="InterPro" id="IPR036188">
    <property type="entry name" value="FAD/NAD-bd_sf"/>
</dbReference>
<dbReference type="Gene3D" id="3.30.9.10">
    <property type="entry name" value="D-Amino Acid Oxidase, subunit A, domain 2"/>
    <property type="match status" value="1"/>
</dbReference>
<reference evidence="2" key="1">
    <citation type="journal article" date="2020" name="Nat. Commun.">
        <title>Large-scale genome sequencing of mycorrhizal fungi provides insights into the early evolution of symbiotic traits.</title>
        <authorList>
            <person name="Miyauchi S."/>
            <person name="Kiss E."/>
            <person name="Kuo A."/>
            <person name="Drula E."/>
            <person name="Kohler A."/>
            <person name="Sanchez-Garcia M."/>
            <person name="Morin E."/>
            <person name="Andreopoulos B."/>
            <person name="Barry K.W."/>
            <person name="Bonito G."/>
            <person name="Buee M."/>
            <person name="Carver A."/>
            <person name="Chen C."/>
            <person name="Cichocki N."/>
            <person name="Clum A."/>
            <person name="Culley D."/>
            <person name="Crous P.W."/>
            <person name="Fauchery L."/>
            <person name="Girlanda M."/>
            <person name="Hayes R.D."/>
            <person name="Keri Z."/>
            <person name="LaButti K."/>
            <person name="Lipzen A."/>
            <person name="Lombard V."/>
            <person name="Magnuson J."/>
            <person name="Maillard F."/>
            <person name="Murat C."/>
            <person name="Nolan M."/>
            <person name="Ohm R.A."/>
            <person name="Pangilinan J."/>
            <person name="Pereira M.F."/>
            <person name="Perotto S."/>
            <person name="Peter M."/>
            <person name="Pfister S."/>
            <person name="Riley R."/>
            <person name="Sitrit Y."/>
            <person name="Stielow J.B."/>
            <person name="Szollosi G."/>
            <person name="Zifcakova L."/>
            <person name="Stursova M."/>
            <person name="Spatafora J.W."/>
            <person name="Tedersoo L."/>
            <person name="Vaario L.M."/>
            <person name="Yamada A."/>
            <person name="Yan M."/>
            <person name="Wang P."/>
            <person name="Xu J."/>
            <person name="Bruns T."/>
            <person name="Baldrian P."/>
            <person name="Vilgalys R."/>
            <person name="Dunand C."/>
            <person name="Henrissat B."/>
            <person name="Grigoriev I.V."/>
            <person name="Hibbett D."/>
            <person name="Nagy L.G."/>
            <person name="Martin F.M."/>
        </authorList>
    </citation>
    <scope>NUCLEOTIDE SEQUENCE</scope>
    <source>
        <strain evidence="2">UH-Tt-Lm1</strain>
    </source>
</reference>
<dbReference type="Pfam" id="PF01266">
    <property type="entry name" value="DAO"/>
    <property type="match status" value="1"/>
</dbReference>
<evidence type="ECO:0000313" key="2">
    <source>
        <dbReference type="EMBL" id="KAF9781177.1"/>
    </source>
</evidence>
<keyword evidence="3" id="KW-1185">Reference proteome</keyword>
<dbReference type="Proteomes" id="UP000736335">
    <property type="component" value="Unassembled WGS sequence"/>
</dbReference>
<sequence length="436" mass="46904">MAGTHTVIVGSGIVGISTAYYLSLLASEENSEISAGGAHYTSQGHHIHLVDPAPILFEHAASGKAGGFLARNWFSSSVAELGAFSFDLHKSLAEEFDGRKKWGWSQSTVINLDITGSRKKGSETGLGEGWDWIQSRDSMVPSAEAEELAEYPPWLNEFAGVRPLADRESTAQIDPLRLCHFLLDQCRSRKTVRIHNPALVSRLAKPTSDPDLPGVLIEYQNTSEKVTVPCENLIVTSGPWTSSVLKSLLPGEPPTSFPAIGSLSGASIVVRSKRWQPPQIDPSQINALFLSKRMEGFNPEIFSRVGGEIYIAGLNDASIAPPPPSTHSPPSSDSVGRLTNVAKYLCDRHSAKAHGASADFEVVSRGLCFRPTTSKGTPVIGQIPLRSGGLYGRGFRLWIASGHGPWGICMSLGTGMVLSQMVLGRKPSVDVSKLWP</sequence>
<dbReference type="InterPro" id="IPR006076">
    <property type="entry name" value="FAD-dep_OxRdtase"/>
</dbReference>
<comment type="caution">
    <text evidence="2">The sequence shown here is derived from an EMBL/GenBank/DDBJ whole genome shotgun (WGS) entry which is preliminary data.</text>
</comment>
<organism evidence="2 3">
    <name type="scientific">Thelephora terrestris</name>
    <dbReference type="NCBI Taxonomy" id="56493"/>
    <lineage>
        <taxon>Eukaryota</taxon>
        <taxon>Fungi</taxon>
        <taxon>Dikarya</taxon>
        <taxon>Basidiomycota</taxon>
        <taxon>Agaricomycotina</taxon>
        <taxon>Agaricomycetes</taxon>
        <taxon>Thelephorales</taxon>
        <taxon>Thelephoraceae</taxon>
        <taxon>Thelephora</taxon>
    </lineage>
</organism>
<dbReference type="GO" id="GO:0042147">
    <property type="term" value="P:retrograde transport, endosome to Golgi"/>
    <property type="evidence" value="ECO:0007669"/>
    <property type="project" value="TreeGrafter"/>
</dbReference>
<evidence type="ECO:0000259" key="1">
    <source>
        <dbReference type="Pfam" id="PF01266"/>
    </source>
</evidence>
<reference evidence="2" key="2">
    <citation type="submission" date="2020-11" db="EMBL/GenBank/DDBJ databases">
        <authorList>
            <consortium name="DOE Joint Genome Institute"/>
            <person name="Kuo A."/>
            <person name="Miyauchi S."/>
            <person name="Kiss E."/>
            <person name="Drula E."/>
            <person name="Kohler A."/>
            <person name="Sanchez-Garcia M."/>
            <person name="Andreopoulos B."/>
            <person name="Barry K.W."/>
            <person name="Bonito G."/>
            <person name="Buee M."/>
            <person name="Carver A."/>
            <person name="Chen C."/>
            <person name="Cichocki N."/>
            <person name="Clum A."/>
            <person name="Culley D."/>
            <person name="Crous P.W."/>
            <person name="Fauchery L."/>
            <person name="Girlanda M."/>
            <person name="Hayes R."/>
            <person name="Keri Z."/>
            <person name="Labutti K."/>
            <person name="Lipzen A."/>
            <person name="Lombard V."/>
            <person name="Magnuson J."/>
            <person name="Maillard F."/>
            <person name="Morin E."/>
            <person name="Murat C."/>
            <person name="Nolan M."/>
            <person name="Ohm R."/>
            <person name="Pangilinan J."/>
            <person name="Pereira M."/>
            <person name="Perotto S."/>
            <person name="Peter M."/>
            <person name="Riley R."/>
            <person name="Sitrit Y."/>
            <person name="Stielow B."/>
            <person name="Szollosi G."/>
            <person name="Zifcakova L."/>
            <person name="Stursova M."/>
            <person name="Spatafora J.W."/>
            <person name="Tedersoo L."/>
            <person name="Vaario L.-M."/>
            <person name="Yamada A."/>
            <person name="Yan M."/>
            <person name="Wang P."/>
            <person name="Xu J."/>
            <person name="Bruns T."/>
            <person name="Baldrian P."/>
            <person name="Vilgalys R."/>
            <person name="Henrissat B."/>
            <person name="Grigoriev I.V."/>
            <person name="Hibbett D."/>
            <person name="Nagy L.G."/>
            <person name="Martin F.M."/>
        </authorList>
    </citation>
    <scope>NUCLEOTIDE SEQUENCE</scope>
    <source>
        <strain evidence="2">UH-Tt-Lm1</strain>
    </source>
</reference>
<protein>
    <submittedName>
        <fullName evidence="2">FAD dependent oxidoreductase-like protein superfamily</fullName>
    </submittedName>
</protein>
<dbReference type="Gene3D" id="3.50.50.60">
    <property type="entry name" value="FAD/NAD(P)-binding domain"/>
    <property type="match status" value="1"/>
</dbReference>
<dbReference type="OrthoDB" id="498204at2759"/>
<dbReference type="PANTHER" id="PTHR13847:SF185">
    <property type="entry name" value="FAD DEPENDENT OXIDOREDUCTASE SUPERFAMILY (AFU_ORTHOLOGUE AFUA_3G02360)"/>
    <property type="match status" value="1"/>
</dbReference>
<dbReference type="GO" id="GO:0005770">
    <property type="term" value="C:late endosome"/>
    <property type="evidence" value="ECO:0007669"/>
    <property type="project" value="TreeGrafter"/>
</dbReference>
<proteinExistence type="predicted"/>
<dbReference type="AlphaFoldDB" id="A0A9P6L3I8"/>